<evidence type="ECO:0000256" key="1">
    <source>
        <dbReference type="SAM" id="MobiDB-lite"/>
    </source>
</evidence>
<comment type="caution">
    <text evidence="2">The sequence shown here is derived from an EMBL/GenBank/DDBJ whole genome shotgun (WGS) entry which is preliminary data.</text>
</comment>
<dbReference type="AlphaFoldDB" id="A0A139HG77"/>
<keyword evidence="3" id="KW-1185">Reference proteome</keyword>
<name>A0A139HG77_9PEZI</name>
<reference evidence="2 3" key="1">
    <citation type="submission" date="2015-07" db="EMBL/GenBank/DDBJ databases">
        <title>Comparative genomics of the Sigatoka disease complex on banana suggests a link between parallel evolutionary changes in Pseudocercospora fijiensis and Pseudocercospora eumusae and increased virulence on the banana host.</title>
        <authorList>
            <person name="Chang T.-C."/>
            <person name="Salvucci A."/>
            <person name="Crous P.W."/>
            <person name="Stergiopoulos I."/>
        </authorList>
    </citation>
    <scope>NUCLEOTIDE SEQUENCE [LARGE SCALE GENOMIC DNA]</scope>
    <source>
        <strain evidence="2 3">CBS 114824</strain>
    </source>
</reference>
<feature type="region of interest" description="Disordered" evidence="1">
    <location>
        <begin position="68"/>
        <end position="144"/>
    </location>
</feature>
<evidence type="ECO:0000313" key="3">
    <source>
        <dbReference type="Proteomes" id="UP000070133"/>
    </source>
</evidence>
<dbReference type="EMBL" id="LFZN01000055">
    <property type="protein sequence ID" value="KXT01450.1"/>
    <property type="molecule type" value="Genomic_DNA"/>
</dbReference>
<organism evidence="2 3">
    <name type="scientific">Pseudocercospora eumusae</name>
    <dbReference type="NCBI Taxonomy" id="321146"/>
    <lineage>
        <taxon>Eukaryota</taxon>
        <taxon>Fungi</taxon>
        <taxon>Dikarya</taxon>
        <taxon>Ascomycota</taxon>
        <taxon>Pezizomycotina</taxon>
        <taxon>Dothideomycetes</taxon>
        <taxon>Dothideomycetidae</taxon>
        <taxon>Mycosphaerellales</taxon>
        <taxon>Mycosphaerellaceae</taxon>
        <taxon>Pseudocercospora</taxon>
    </lineage>
</organism>
<evidence type="ECO:0000313" key="2">
    <source>
        <dbReference type="EMBL" id="KXT01450.1"/>
    </source>
</evidence>
<dbReference type="OrthoDB" id="3648386at2759"/>
<accession>A0A139HG77</accession>
<sequence>MFHPPEAECAKMRKRSAQEQYLIPSLRRQTVSRQQIIINTFSHNSINTMPQEPFAIMSLLGMARDKLTRKSHARKASRAEQGLTGSAPTTEIPTLRENNRKSGSGRHIECLAYTQGAGHTTMPSPTSHSSASKPPKIVMSGSPASAGYFHSSHITEDRGAWPYPATRSYDDRTAA</sequence>
<proteinExistence type="predicted"/>
<gene>
    <name evidence="2" type="ORF">AC578_9560</name>
</gene>
<feature type="region of interest" description="Disordered" evidence="1">
    <location>
        <begin position="156"/>
        <end position="175"/>
    </location>
</feature>
<protein>
    <submittedName>
        <fullName evidence="2">Uncharacterized protein</fullName>
    </submittedName>
</protein>
<dbReference type="Proteomes" id="UP000070133">
    <property type="component" value="Unassembled WGS sequence"/>
</dbReference>
<feature type="compositionally biased region" description="Polar residues" evidence="1">
    <location>
        <begin position="83"/>
        <end position="92"/>
    </location>
</feature>
<feature type="compositionally biased region" description="Low complexity" evidence="1">
    <location>
        <begin position="120"/>
        <end position="135"/>
    </location>
</feature>